<sequence>MAKLVNILVWIAVRLDTIGKPPIALPNRIGKLENASDPKKI</sequence>
<comment type="caution">
    <text evidence="1">The sequence shown here is derived from an EMBL/GenBank/DDBJ whole genome shotgun (WGS) entry which is preliminary data.</text>
</comment>
<dbReference type="Proteomes" id="UP000032076">
    <property type="component" value="Unassembled WGS sequence"/>
</dbReference>
<protein>
    <submittedName>
        <fullName evidence="1">Uncharacterized protein</fullName>
    </submittedName>
</protein>
<evidence type="ECO:0000313" key="2">
    <source>
        <dbReference type="Proteomes" id="UP000032076"/>
    </source>
</evidence>
<accession>A0ABD4A7K3</accession>
<name>A0ABD4A7K3_9BACI</name>
<dbReference type="AlphaFoldDB" id="A0ABD4A7K3"/>
<organism evidence="1 2">
    <name type="scientific">Caldibacillus thermoamylovorans</name>
    <dbReference type="NCBI Taxonomy" id="35841"/>
    <lineage>
        <taxon>Bacteria</taxon>
        <taxon>Bacillati</taxon>
        <taxon>Bacillota</taxon>
        <taxon>Bacilli</taxon>
        <taxon>Bacillales</taxon>
        <taxon>Bacillaceae</taxon>
        <taxon>Caldibacillus</taxon>
    </lineage>
</organism>
<gene>
    <name evidence="1" type="ORF">B4167_2579</name>
</gene>
<proteinExistence type="predicted"/>
<reference evidence="1 2" key="1">
    <citation type="submission" date="2015-01" db="EMBL/GenBank/DDBJ databases">
        <title>Draft Genome Sequences of Four Bacillus thermoamylovorans Strains, Isolated From Food Products.</title>
        <authorList>
            <person name="Krawcyk A.O."/>
            <person name="Berendsen E.M."/>
            <person name="Eijlander R.T."/>
            <person name="de Jong A."/>
            <person name="Wells-Bennik M."/>
            <person name="Kuipers O.P."/>
        </authorList>
    </citation>
    <scope>NUCLEOTIDE SEQUENCE [LARGE SCALE GENOMIC DNA]</scope>
    <source>
        <strain evidence="1 2">B4167</strain>
    </source>
</reference>
<dbReference type="EMBL" id="JXLU01000078">
    <property type="protein sequence ID" value="KIO72936.1"/>
    <property type="molecule type" value="Genomic_DNA"/>
</dbReference>
<evidence type="ECO:0000313" key="1">
    <source>
        <dbReference type="EMBL" id="KIO72936.1"/>
    </source>
</evidence>